<dbReference type="AlphaFoldDB" id="A0A517VNG4"/>
<dbReference type="KEGG" id="gax:Pan161_62350"/>
<protein>
    <submittedName>
        <fullName evidence="2">Xylose isomerase-like TIM barrel</fullName>
    </submittedName>
</protein>
<accession>A0A517VNG4</accession>
<dbReference type="Gene3D" id="3.20.20.150">
    <property type="entry name" value="Divalent-metal-dependent TIM barrel enzymes"/>
    <property type="match status" value="1"/>
</dbReference>
<dbReference type="Pfam" id="PF01261">
    <property type="entry name" value="AP_endonuc_2"/>
    <property type="match status" value="1"/>
</dbReference>
<dbReference type="PANTHER" id="PTHR12110">
    <property type="entry name" value="HYDROXYPYRUVATE ISOMERASE"/>
    <property type="match status" value="1"/>
</dbReference>
<dbReference type="PROSITE" id="PS51318">
    <property type="entry name" value="TAT"/>
    <property type="match status" value="1"/>
</dbReference>
<evidence type="ECO:0000313" key="2">
    <source>
        <dbReference type="EMBL" id="QDT94539.1"/>
    </source>
</evidence>
<sequence length="367" mass="41510">MSFYNLRSLLELSQILQQISFRTEKDRFMTHITSRRDFLKHTSAFTAGLAFSSWASSAQATTALNQPLFDISLAEWSLHRALRGGKLDNLDFAKVTKEEFGINAVEYVNQFFKDKANDEKYLAEMNKRAADVGVKNVLIMIDGEGALGDPDAKKRAQAIKNHHKWVTAAKTLGCHSIRVNARSNGSYEEQQKLAADGLRRLTKYAMKYGINVLVENHGGLSSNGAWLAGVMKMVNLPECGTLPDFGNFVLDRKTGEQYDRYKGVKELMPYAKAVSAKTHDFNKDGDEINTDYMKMMQIVLDAGYHGYVGIEYEGKVLDEYAGIKASKKLLLKVREELTPEETADPCCPQESYYAPRRGLFRRRLFRR</sequence>
<dbReference type="InterPro" id="IPR013022">
    <property type="entry name" value="Xyl_isomerase-like_TIM-brl"/>
</dbReference>
<dbReference type="PANTHER" id="PTHR12110:SF53">
    <property type="entry name" value="BLR5974 PROTEIN"/>
    <property type="match status" value="1"/>
</dbReference>
<organism evidence="2 3">
    <name type="scientific">Gimesia algae</name>
    <dbReference type="NCBI Taxonomy" id="2527971"/>
    <lineage>
        <taxon>Bacteria</taxon>
        <taxon>Pseudomonadati</taxon>
        <taxon>Planctomycetota</taxon>
        <taxon>Planctomycetia</taxon>
        <taxon>Planctomycetales</taxon>
        <taxon>Planctomycetaceae</taxon>
        <taxon>Gimesia</taxon>
    </lineage>
</organism>
<reference evidence="2 3" key="1">
    <citation type="submission" date="2019-02" db="EMBL/GenBank/DDBJ databases">
        <title>Deep-cultivation of Planctomycetes and their phenomic and genomic characterization uncovers novel biology.</title>
        <authorList>
            <person name="Wiegand S."/>
            <person name="Jogler M."/>
            <person name="Boedeker C."/>
            <person name="Pinto D."/>
            <person name="Vollmers J."/>
            <person name="Rivas-Marin E."/>
            <person name="Kohn T."/>
            <person name="Peeters S.H."/>
            <person name="Heuer A."/>
            <person name="Rast P."/>
            <person name="Oberbeckmann S."/>
            <person name="Bunk B."/>
            <person name="Jeske O."/>
            <person name="Meyerdierks A."/>
            <person name="Storesund J.E."/>
            <person name="Kallscheuer N."/>
            <person name="Luecker S."/>
            <person name="Lage O.M."/>
            <person name="Pohl T."/>
            <person name="Merkel B.J."/>
            <person name="Hornburger P."/>
            <person name="Mueller R.-W."/>
            <person name="Bruemmer F."/>
            <person name="Labrenz M."/>
            <person name="Spormann A.M."/>
            <person name="Op den Camp H."/>
            <person name="Overmann J."/>
            <person name="Amann R."/>
            <person name="Jetten M.S.M."/>
            <person name="Mascher T."/>
            <person name="Medema M.H."/>
            <person name="Devos D.P."/>
            <person name="Kaster A.-K."/>
            <person name="Ovreas L."/>
            <person name="Rohde M."/>
            <person name="Galperin M.Y."/>
            <person name="Jogler C."/>
        </authorList>
    </citation>
    <scope>NUCLEOTIDE SEQUENCE [LARGE SCALE GENOMIC DNA]</scope>
    <source>
        <strain evidence="2 3">Pan161</strain>
    </source>
</reference>
<proteinExistence type="predicted"/>
<dbReference type="GO" id="GO:0016853">
    <property type="term" value="F:isomerase activity"/>
    <property type="evidence" value="ECO:0007669"/>
    <property type="project" value="UniProtKB-KW"/>
</dbReference>
<dbReference type="InterPro" id="IPR006311">
    <property type="entry name" value="TAT_signal"/>
</dbReference>
<evidence type="ECO:0000259" key="1">
    <source>
        <dbReference type="Pfam" id="PF01261"/>
    </source>
</evidence>
<dbReference type="InterPro" id="IPR019546">
    <property type="entry name" value="TAT_signal_bac_arc"/>
</dbReference>
<dbReference type="InterPro" id="IPR036237">
    <property type="entry name" value="Xyl_isomerase-like_sf"/>
</dbReference>
<feature type="domain" description="Xylose isomerase-like TIM barrel" evidence="1">
    <location>
        <begin position="99"/>
        <end position="326"/>
    </location>
</feature>
<keyword evidence="2" id="KW-0413">Isomerase</keyword>
<gene>
    <name evidence="2" type="ORF">Pan161_62350</name>
</gene>
<keyword evidence="3" id="KW-1185">Reference proteome</keyword>
<dbReference type="Proteomes" id="UP000316855">
    <property type="component" value="Chromosome"/>
</dbReference>
<dbReference type="InterPro" id="IPR050312">
    <property type="entry name" value="IolE/XylAMocC-like"/>
</dbReference>
<dbReference type="NCBIfam" id="TIGR01409">
    <property type="entry name" value="TAT_signal_seq"/>
    <property type="match status" value="1"/>
</dbReference>
<evidence type="ECO:0000313" key="3">
    <source>
        <dbReference type="Proteomes" id="UP000316855"/>
    </source>
</evidence>
<dbReference type="SUPFAM" id="SSF51658">
    <property type="entry name" value="Xylose isomerase-like"/>
    <property type="match status" value="1"/>
</dbReference>
<dbReference type="EMBL" id="CP036343">
    <property type="protein sequence ID" value="QDT94539.1"/>
    <property type="molecule type" value="Genomic_DNA"/>
</dbReference>
<name>A0A517VNG4_9PLAN</name>